<feature type="transmembrane region" description="Helical" evidence="1">
    <location>
        <begin position="20"/>
        <end position="37"/>
    </location>
</feature>
<keyword evidence="1" id="KW-0472">Membrane</keyword>
<reference evidence="3" key="1">
    <citation type="submission" date="2017-07" db="EMBL/GenBank/DDBJ databases">
        <title>Comparative genome mining reveals phylogenetic distribution patterns of secondary metabolites in Amycolatopsis.</title>
        <authorList>
            <person name="Adamek M."/>
            <person name="Alanjary M."/>
            <person name="Sales-Ortells H."/>
            <person name="Goodfellow M."/>
            <person name="Bull A.T."/>
            <person name="Kalinowski J."/>
            <person name="Ziemert N."/>
        </authorList>
    </citation>
    <scope>NUCLEOTIDE SEQUENCE [LARGE SCALE GENOMIC DNA]</scope>
    <source>
        <strain evidence="3">H5</strain>
    </source>
</reference>
<organism evidence="2 3">
    <name type="scientific">Amycolatopsis vastitatis</name>
    <dbReference type="NCBI Taxonomy" id="1905142"/>
    <lineage>
        <taxon>Bacteria</taxon>
        <taxon>Bacillati</taxon>
        <taxon>Actinomycetota</taxon>
        <taxon>Actinomycetes</taxon>
        <taxon>Pseudonocardiales</taxon>
        <taxon>Pseudonocardiaceae</taxon>
        <taxon>Amycolatopsis</taxon>
    </lineage>
</organism>
<name>A0A229SU41_9PSEU</name>
<evidence type="ECO:0000313" key="3">
    <source>
        <dbReference type="Proteomes" id="UP000215199"/>
    </source>
</evidence>
<keyword evidence="1" id="KW-0812">Transmembrane</keyword>
<feature type="transmembrane region" description="Helical" evidence="1">
    <location>
        <begin position="49"/>
        <end position="68"/>
    </location>
</feature>
<gene>
    <name evidence="2" type="ORF">CF165_33190</name>
</gene>
<sequence length="78" mass="9078">MVRNERPLSKLESWAVGHRVWACLFVAVLGGVLAWWLTVKYDRPSTGEFVFWALIVIPLGIGHTWFVLTRLKRRRSRA</sequence>
<evidence type="ECO:0000313" key="2">
    <source>
        <dbReference type="EMBL" id="OXM62647.1"/>
    </source>
</evidence>
<keyword evidence="1" id="KW-1133">Transmembrane helix</keyword>
<evidence type="ECO:0000256" key="1">
    <source>
        <dbReference type="SAM" id="Phobius"/>
    </source>
</evidence>
<dbReference type="EMBL" id="NMUL01000039">
    <property type="protein sequence ID" value="OXM62647.1"/>
    <property type="molecule type" value="Genomic_DNA"/>
</dbReference>
<dbReference type="Proteomes" id="UP000215199">
    <property type="component" value="Unassembled WGS sequence"/>
</dbReference>
<proteinExistence type="predicted"/>
<dbReference type="AlphaFoldDB" id="A0A229SU41"/>
<keyword evidence="3" id="KW-1185">Reference proteome</keyword>
<comment type="caution">
    <text evidence="2">The sequence shown here is derived from an EMBL/GenBank/DDBJ whole genome shotgun (WGS) entry which is preliminary data.</text>
</comment>
<accession>A0A229SU41</accession>
<protein>
    <submittedName>
        <fullName evidence="2">Uncharacterized protein</fullName>
    </submittedName>
</protein>